<comment type="catalytic activity">
    <reaction evidence="1">
        <text>Endohydrolysis of (1-&gt;4)-beta-D-glucosidic linkages in cellulose, lichenin and cereal beta-D-glucans.</text>
        <dbReference type="EC" id="3.2.1.4"/>
    </reaction>
</comment>
<dbReference type="EMBL" id="JBHUGH010000009">
    <property type="protein sequence ID" value="MFD1913065.1"/>
    <property type="molecule type" value="Genomic_DNA"/>
</dbReference>
<evidence type="ECO:0000256" key="6">
    <source>
        <dbReference type="ARBA" id="ARBA00023295"/>
    </source>
</evidence>
<keyword evidence="6" id="KW-0326">Glycosidase</keyword>
<keyword evidence="9" id="KW-1185">Reference proteome</keyword>
<evidence type="ECO:0000256" key="3">
    <source>
        <dbReference type="ARBA" id="ARBA00012601"/>
    </source>
</evidence>
<proteinExistence type="inferred from homology"/>
<dbReference type="Pfam" id="PF01270">
    <property type="entry name" value="Glyco_hydro_8"/>
    <property type="match status" value="1"/>
</dbReference>
<evidence type="ECO:0000256" key="4">
    <source>
        <dbReference type="ARBA" id="ARBA00022801"/>
    </source>
</evidence>
<comment type="caution">
    <text evidence="8">The sequence shown here is derived from an EMBL/GenBank/DDBJ whole genome shotgun (WGS) entry which is preliminary data.</text>
</comment>
<reference evidence="9" key="1">
    <citation type="journal article" date="2019" name="Int. J. Syst. Evol. Microbiol.">
        <title>The Global Catalogue of Microorganisms (GCM) 10K type strain sequencing project: providing services to taxonomists for standard genome sequencing and annotation.</title>
        <authorList>
            <consortium name="The Broad Institute Genomics Platform"/>
            <consortium name="The Broad Institute Genome Sequencing Center for Infectious Disease"/>
            <person name="Wu L."/>
            <person name="Ma J."/>
        </authorList>
    </citation>
    <scope>NUCLEOTIDE SEQUENCE [LARGE SCALE GENOMIC DNA]</scope>
    <source>
        <strain evidence="9">CGMCC 4.7242</strain>
    </source>
</reference>
<keyword evidence="5" id="KW-0136">Cellulose degradation</keyword>
<accession>A0ABW4S651</accession>
<dbReference type="Proteomes" id="UP001597353">
    <property type="component" value="Unassembled WGS sequence"/>
</dbReference>
<gene>
    <name evidence="8" type="ORF">ACFSGJ_12660</name>
</gene>
<dbReference type="InterPro" id="IPR012341">
    <property type="entry name" value="6hp_glycosidase-like_sf"/>
</dbReference>
<organism evidence="8 9">
    <name type="scientific">Halodurantibacterium flavum</name>
    <dbReference type="NCBI Taxonomy" id="1382802"/>
    <lineage>
        <taxon>Bacteria</taxon>
        <taxon>Pseudomonadati</taxon>
        <taxon>Pseudomonadota</taxon>
        <taxon>Alphaproteobacteria</taxon>
        <taxon>Rhodobacterales</taxon>
        <taxon>Paracoccaceae</taxon>
        <taxon>Halodurantibacterium</taxon>
    </lineage>
</organism>
<dbReference type="Gene3D" id="1.50.10.10">
    <property type="match status" value="1"/>
</dbReference>
<evidence type="ECO:0000256" key="7">
    <source>
        <dbReference type="ARBA" id="ARBA00023326"/>
    </source>
</evidence>
<evidence type="ECO:0000256" key="1">
    <source>
        <dbReference type="ARBA" id="ARBA00000966"/>
    </source>
</evidence>
<dbReference type="InterPro" id="IPR008928">
    <property type="entry name" value="6-hairpin_glycosidase_sf"/>
</dbReference>
<evidence type="ECO:0000256" key="5">
    <source>
        <dbReference type="ARBA" id="ARBA00023001"/>
    </source>
</evidence>
<protein>
    <recommendedName>
        <fullName evidence="3">cellulase</fullName>
        <ecNumber evidence="3">3.2.1.4</ecNumber>
    </recommendedName>
</protein>
<sequence>MALLALPLLGTPSMAQSAVDRQEVWQAAWEDWKTDFLRPDGRVVDEFQSDASHSEGQGYGMVLATEFGDAESFRLMNDWAQSQLAIRQDALMAWRWFPRRFEAVPDLNTASDGDLFRAWGLVRAATRFGEPRYLETAQRIAQHLLWICVAEDPRRPDDLVLLPGAEGFRKPDAVTVNPSYYMPLAMREIAQATGLSEFRRLAADGEALLAEAAQARMAPDWVDVTRAGLRDPERLSYASGYDALRVPLFLIWSGRASHAAVHSAARVYRESGGGTHAPTVVEPNGHVRETSSHGGYRAIQSLVTCAGNGGGIPRYERGQGYFPSTLHLMSYVAWRSTSGNCLT</sequence>
<dbReference type="SUPFAM" id="SSF48208">
    <property type="entry name" value="Six-hairpin glycosidases"/>
    <property type="match status" value="1"/>
</dbReference>
<dbReference type="RefSeq" id="WP_390262292.1">
    <property type="nucleotide sequence ID" value="NZ_JBHUGH010000009.1"/>
</dbReference>
<evidence type="ECO:0000256" key="2">
    <source>
        <dbReference type="ARBA" id="ARBA00009209"/>
    </source>
</evidence>
<dbReference type="InterPro" id="IPR002037">
    <property type="entry name" value="Glyco_hydro_8"/>
</dbReference>
<keyword evidence="7" id="KW-0624">Polysaccharide degradation</keyword>
<dbReference type="PRINTS" id="PR00735">
    <property type="entry name" value="GLHYDRLASE8"/>
</dbReference>
<keyword evidence="7" id="KW-0119">Carbohydrate metabolism</keyword>
<keyword evidence="4 8" id="KW-0378">Hydrolase</keyword>
<evidence type="ECO:0000313" key="9">
    <source>
        <dbReference type="Proteomes" id="UP001597353"/>
    </source>
</evidence>
<dbReference type="EC" id="3.2.1.4" evidence="3"/>
<evidence type="ECO:0000313" key="8">
    <source>
        <dbReference type="EMBL" id="MFD1913065.1"/>
    </source>
</evidence>
<name>A0ABW4S651_9RHOB</name>
<comment type="similarity">
    <text evidence="2">Belongs to the glycosyl hydrolase 8 (cellulase D) family.</text>
</comment>
<dbReference type="GO" id="GO:0016787">
    <property type="term" value="F:hydrolase activity"/>
    <property type="evidence" value="ECO:0007669"/>
    <property type="project" value="UniProtKB-KW"/>
</dbReference>